<sequence>MSGDACGTDASAPPVLPLESAPAGLRARLESLRLKYAAAFGGEVPAVYVRVPGRVNLIGEHVDYCGYSVCPMAIQQDLLVAASPVDTGDFLRLVNLDSETYPGHDFPDRNFVIDLKLNGWSSYFLCGVKGALERMSTGCSLPNGRPNGNVPPGSGLSSSSALVSAAFLTTAYLNKMQLSKSELAALSARSEQYIGTVGGGMDQAIAFLATKGCAKHIEFEPIRTEDLSLPDDAVFVIAHSRVTKNKAATADFNTRVVECRLAAQVRKFSVQNCCVGIYE</sequence>
<dbReference type="InterPro" id="IPR019539">
    <property type="entry name" value="GalKase_N"/>
</dbReference>
<dbReference type="Pfam" id="PF10509">
    <property type="entry name" value="GalKase_gal_bdg"/>
    <property type="match status" value="1"/>
</dbReference>
<dbReference type="SUPFAM" id="SSF54211">
    <property type="entry name" value="Ribosomal protein S5 domain 2-like"/>
    <property type="match status" value="1"/>
</dbReference>
<evidence type="ECO:0000256" key="4">
    <source>
        <dbReference type="ARBA" id="ARBA00022777"/>
    </source>
</evidence>
<reference evidence="8 9" key="1">
    <citation type="submission" date="2024-07" db="EMBL/GenBank/DDBJ databases">
        <title>Chromosome-level genome assembly of the water stick insect Ranatra chinensis (Heteroptera: Nepidae).</title>
        <authorList>
            <person name="Liu X."/>
        </authorList>
    </citation>
    <scope>NUCLEOTIDE SEQUENCE [LARGE SCALE GENOMIC DNA]</scope>
    <source>
        <strain evidence="8">Cailab_2021Rc</strain>
        <tissue evidence="8">Muscle</tissue>
    </source>
</reference>
<dbReference type="PANTHER" id="PTHR10457">
    <property type="entry name" value="MEVALONATE KINASE/GALACTOKINASE"/>
    <property type="match status" value="1"/>
</dbReference>
<dbReference type="GO" id="GO:0005524">
    <property type="term" value="F:ATP binding"/>
    <property type="evidence" value="ECO:0007669"/>
    <property type="project" value="UniProtKB-KW"/>
</dbReference>
<evidence type="ECO:0000313" key="8">
    <source>
        <dbReference type="EMBL" id="KAL1117455.1"/>
    </source>
</evidence>
<dbReference type="Pfam" id="PF00288">
    <property type="entry name" value="GHMP_kinases_N"/>
    <property type="match status" value="1"/>
</dbReference>
<evidence type="ECO:0000256" key="2">
    <source>
        <dbReference type="ARBA" id="ARBA00022679"/>
    </source>
</evidence>
<dbReference type="InterPro" id="IPR000705">
    <property type="entry name" value="Galactokinase"/>
</dbReference>
<dbReference type="PROSITE" id="PS00106">
    <property type="entry name" value="GALACTOKINASE"/>
    <property type="match status" value="1"/>
</dbReference>
<dbReference type="PANTHER" id="PTHR10457:SF7">
    <property type="entry name" value="GALACTOKINASE-RELATED"/>
    <property type="match status" value="1"/>
</dbReference>
<evidence type="ECO:0000259" key="6">
    <source>
        <dbReference type="Pfam" id="PF00288"/>
    </source>
</evidence>
<evidence type="ECO:0008006" key="10">
    <source>
        <dbReference type="Google" id="ProtNLM"/>
    </source>
</evidence>
<evidence type="ECO:0000256" key="1">
    <source>
        <dbReference type="ARBA" id="ARBA00006566"/>
    </source>
</evidence>
<organism evidence="8 9">
    <name type="scientific">Ranatra chinensis</name>
    <dbReference type="NCBI Taxonomy" id="642074"/>
    <lineage>
        <taxon>Eukaryota</taxon>
        <taxon>Metazoa</taxon>
        <taxon>Ecdysozoa</taxon>
        <taxon>Arthropoda</taxon>
        <taxon>Hexapoda</taxon>
        <taxon>Insecta</taxon>
        <taxon>Pterygota</taxon>
        <taxon>Neoptera</taxon>
        <taxon>Paraneoptera</taxon>
        <taxon>Hemiptera</taxon>
        <taxon>Heteroptera</taxon>
        <taxon>Panheteroptera</taxon>
        <taxon>Nepomorpha</taxon>
        <taxon>Nepidae</taxon>
        <taxon>Ranatrinae</taxon>
        <taxon>Ranatra</taxon>
    </lineage>
</organism>
<keyword evidence="4" id="KW-0418">Kinase</keyword>
<dbReference type="Gene3D" id="3.30.230.10">
    <property type="match status" value="1"/>
</dbReference>
<feature type="domain" description="GHMP kinase N-terminal" evidence="6">
    <location>
        <begin position="147"/>
        <end position="208"/>
    </location>
</feature>
<keyword evidence="5" id="KW-0067">ATP-binding</keyword>
<dbReference type="PIRSF" id="PIRSF000530">
    <property type="entry name" value="Galactokinase"/>
    <property type="match status" value="1"/>
</dbReference>
<dbReference type="AlphaFoldDB" id="A0ABD0YQC3"/>
<comment type="similarity">
    <text evidence="1">Belongs to the GHMP kinase family. GalK subfamily.</text>
</comment>
<dbReference type="InterPro" id="IPR006203">
    <property type="entry name" value="GHMP_knse_ATP-bd_CS"/>
</dbReference>
<dbReference type="InterPro" id="IPR020568">
    <property type="entry name" value="Ribosomal_Su5_D2-typ_SF"/>
</dbReference>
<feature type="domain" description="Galactokinase N-terminal" evidence="7">
    <location>
        <begin position="35"/>
        <end position="84"/>
    </location>
</feature>
<gene>
    <name evidence="8" type="ORF">AAG570_004781</name>
</gene>
<keyword evidence="9" id="KW-1185">Reference proteome</keyword>
<dbReference type="Proteomes" id="UP001558652">
    <property type="component" value="Unassembled WGS sequence"/>
</dbReference>
<evidence type="ECO:0000256" key="3">
    <source>
        <dbReference type="ARBA" id="ARBA00022741"/>
    </source>
</evidence>
<dbReference type="InterPro" id="IPR006206">
    <property type="entry name" value="Mevalonate/galactokinase"/>
</dbReference>
<dbReference type="PRINTS" id="PR00959">
    <property type="entry name" value="MEVGALKINASE"/>
</dbReference>
<keyword evidence="3" id="KW-0547">Nucleotide-binding</keyword>
<dbReference type="InterPro" id="IPR019741">
    <property type="entry name" value="Galactokinase_CS"/>
</dbReference>
<dbReference type="EMBL" id="JBFDAA010000016">
    <property type="protein sequence ID" value="KAL1117455.1"/>
    <property type="molecule type" value="Genomic_DNA"/>
</dbReference>
<evidence type="ECO:0000256" key="5">
    <source>
        <dbReference type="ARBA" id="ARBA00022840"/>
    </source>
</evidence>
<proteinExistence type="inferred from homology"/>
<accession>A0ABD0YQC3</accession>
<dbReference type="GO" id="GO:0004335">
    <property type="term" value="F:galactokinase activity"/>
    <property type="evidence" value="ECO:0007669"/>
    <property type="project" value="UniProtKB-ARBA"/>
</dbReference>
<protein>
    <recommendedName>
        <fullName evidence="10">Galactokinase</fullName>
    </recommendedName>
</protein>
<dbReference type="InterPro" id="IPR014721">
    <property type="entry name" value="Ribsml_uS5_D2-typ_fold_subgr"/>
</dbReference>
<evidence type="ECO:0000259" key="7">
    <source>
        <dbReference type="Pfam" id="PF10509"/>
    </source>
</evidence>
<name>A0ABD0YQC3_9HEMI</name>
<dbReference type="InterPro" id="IPR006204">
    <property type="entry name" value="GHMP_kinase_N_dom"/>
</dbReference>
<dbReference type="PRINTS" id="PR00473">
    <property type="entry name" value="GALCTOKINASE"/>
</dbReference>
<keyword evidence="2" id="KW-0808">Transferase</keyword>
<comment type="caution">
    <text evidence="8">The sequence shown here is derived from an EMBL/GenBank/DDBJ whole genome shotgun (WGS) entry which is preliminary data.</text>
</comment>
<evidence type="ECO:0000313" key="9">
    <source>
        <dbReference type="Proteomes" id="UP001558652"/>
    </source>
</evidence>
<dbReference type="PROSITE" id="PS00627">
    <property type="entry name" value="GHMP_KINASES_ATP"/>
    <property type="match status" value="1"/>
</dbReference>